<feature type="domain" description="HTH tetR-type" evidence="5">
    <location>
        <begin position="13"/>
        <end position="73"/>
    </location>
</feature>
<sequence>MEPTMAERGRPRAFDRDDALRRAMEVFWEHGYEGASMGDLTGAMGINSPSLYAAFGCKEALFKAAIELYRRTGGSYTERALREEPTARAAIEAMLRDNAAAYTRSDTPRGCMVVLAGSTYTTRNTNIRDFLAEKRRATTESVRERLDRGVAEGDLRAGTDTAALAVFYTTVLYGLSIQARDGATAEELNRSIDQAMLAWPEPTCVAAPRSAR</sequence>
<keyword evidence="7" id="KW-1185">Reference proteome</keyword>
<evidence type="ECO:0000256" key="2">
    <source>
        <dbReference type="ARBA" id="ARBA00023125"/>
    </source>
</evidence>
<evidence type="ECO:0000256" key="3">
    <source>
        <dbReference type="ARBA" id="ARBA00023163"/>
    </source>
</evidence>
<evidence type="ECO:0000256" key="4">
    <source>
        <dbReference type="PROSITE-ProRule" id="PRU00335"/>
    </source>
</evidence>
<dbReference type="PANTHER" id="PTHR47506:SF1">
    <property type="entry name" value="HTH-TYPE TRANSCRIPTIONAL REGULATOR YJDC"/>
    <property type="match status" value="1"/>
</dbReference>
<accession>A0A6G9YKH2</accession>
<dbReference type="InterPro" id="IPR011075">
    <property type="entry name" value="TetR_C"/>
</dbReference>
<dbReference type="Gene3D" id="1.10.357.10">
    <property type="entry name" value="Tetracycline Repressor, domain 2"/>
    <property type="match status" value="1"/>
</dbReference>
<evidence type="ECO:0000313" key="6">
    <source>
        <dbReference type="EMBL" id="QIS13759.1"/>
    </source>
</evidence>
<evidence type="ECO:0000256" key="1">
    <source>
        <dbReference type="ARBA" id="ARBA00023015"/>
    </source>
</evidence>
<proteinExistence type="predicted"/>
<dbReference type="InterPro" id="IPR009057">
    <property type="entry name" value="Homeodomain-like_sf"/>
</dbReference>
<feature type="DNA-binding region" description="H-T-H motif" evidence="4">
    <location>
        <begin position="36"/>
        <end position="55"/>
    </location>
</feature>
<evidence type="ECO:0000259" key="5">
    <source>
        <dbReference type="PROSITE" id="PS50977"/>
    </source>
</evidence>
<dbReference type="Pfam" id="PF00440">
    <property type="entry name" value="TetR_N"/>
    <property type="match status" value="1"/>
</dbReference>
<evidence type="ECO:0000313" key="7">
    <source>
        <dbReference type="Proteomes" id="UP000503540"/>
    </source>
</evidence>
<dbReference type="InterPro" id="IPR001647">
    <property type="entry name" value="HTH_TetR"/>
</dbReference>
<protein>
    <submittedName>
        <fullName evidence="6">TetR family transcriptional regulator</fullName>
    </submittedName>
</protein>
<name>A0A6G9YKH2_9NOCA</name>
<reference evidence="6 7" key="1">
    <citation type="journal article" date="2019" name="ACS Chem. Biol.">
        <title>Identification and Mobilization of a Cryptic Antibiotic Biosynthesis Gene Locus from a Human-Pathogenic Nocardia Isolate.</title>
        <authorList>
            <person name="Herisse M."/>
            <person name="Ishida K."/>
            <person name="Porter J.L."/>
            <person name="Howden B."/>
            <person name="Hertweck C."/>
            <person name="Stinear T.P."/>
            <person name="Pidot S.J."/>
        </authorList>
    </citation>
    <scope>NUCLEOTIDE SEQUENCE [LARGE SCALE GENOMIC DNA]</scope>
    <source>
        <strain evidence="6 7">AUSMDU00012717</strain>
    </source>
</reference>
<dbReference type="EMBL" id="CP046172">
    <property type="protein sequence ID" value="QIS13759.1"/>
    <property type="molecule type" value="Genomic_DNA"/>
</dbReference>
<keyword evidence="3" id="KW-0804">Transcription</keyword>
<dbReference type="InterPro" id="IPR036271">
    <property type="entry name" value="Tet_transcr_reg_TetR-rel_C_sf"/>
</dbReference>
<dbReference type="AlphaFoldDB" id="A0A6G9YKH2"/>
<dbReference type="GO" id="GO:0003677">
    <property type="term" value="F:DNA binding"/>
    <property type="evidence" value="ECO:0007669"/>
    <property type="project" value="UniProtKB-UniRule"/>
</dbReference>
<dbReference type="PANTHER" id="PTHR47506">
    <property type="entry name" value="TRANSCRIPTIONAL REGULATORY PROTEIN"/>
    <property type="match status" value="1"/>
</dbReference>
<gene>
    <name evidence="6" type="ORF">F5544_29570</name>
</gene>
<keyword evidence="1" id="KW-0805">Transcription regulation</keyword>
<dbReference type="SUPFAM" id="SSF48498">
    <property type="entry name" value="Tetracyclin repressor-like, C-terminal domain"/>
    <property type="match status" value="1"/>
</dbReference>
<dbReference type="PROSITE" id="PS50977">
    <property type="entry name" value="HTH_TETR_2"/>
    <property type="match status" value="1"/>
</dbReference>
<organism evidence="6 7">
    <name type="scientific">Nocardia arthritidis</name>
    <dbReference type="NCBI Taxonomy" id="228602"/>
    <lineage>
        <taxon>Bacteria</taxon>
        <taxon>Bacillati</taxon>
        <taxon>Actinomycetota</taxon>
        <taxon>Actinomycetes</taxon>
        <taxon>Mycobacteriales</taxon>
        <taxon>Nocardiaceae</taxon>
        <taxon>Nocardia</taxon>
    </lineage>
</organism>
<dbReference type="Gene3D" id="1.10.10.60">
    <property type="entry name" value="Homeodomain-like"/>
    <property type="match status" value="1"/>
</dbReference>
<dbReference type="SUPFAM" id="SSF46689">
    <property type="entry name" value="Homeodomain-like"/>
    <property type="match status" value="1"/>
</dbReference>
<keyword evidence="2 4" id="KW-0238">DNA-binding</keyword>
<dbReference type="KEGG" id="nah:F5544_29570"/>
<dbReference type="Proteomes" id="UP000503540">
    <property type="component" value="Chromosome"/>
</dbReference>
<dbReference type="Pfam" id="PF16925">
    <property type="entry name" value="TetR_C_13"/>
    <property type="match status" value="1"/>
</dbReference>